<sequence>MGTKNQSGSRAVYSTDRGRLCPQCQRAVADCVCGKQRPASSSDGIVRLRRETKGRGGKAVTIIDGVPLAPLELKQLARELKQRCGVGGSVKSDTIEIQGDHRDILKTELEKRGFKVKLAGG</sequence>
<evidence type="ECO:0000256" key="1">
    <source>
        <dbReference type="ARBA" id="ARBA00005422"/>
    </source>
</evidence>
<evidence type="ECO:0000313" key="5">
    <source>
        <dbReference type="EMBL" id="MCX2981923.1"/>
    </source>
</evidence>
<dbReference type="InterPro" id="IPR005872">
    <property type="entry name" value="SUI1_arc_bac"/>
</dbReference>
<dbReference type="PIRSF" id="PIRSF037511">
    <property type="entry name" value="Transl_init_SUI1_pro"/>
    <property type="match status" value="1"/>
</dbReference>
<dbReference type="NCBIfam" id="NF005297">
    <property type="entry name" value="PRK06824.1"/>
    <property type="match status" value="1"/>
</dbReference>
<dbReference type="PANTHER" id="PTHR12789">
    <property type="entry name" value="DENSITY-REGULATED PROTEIN HOMOLOG"/>
    <property type="match status" value="1"/>
</dbReference>
<accession>A0ABT3THX1</accession>
<comment type="similarity">
    <text evidence="1">Belongs to the SUI1 family.</text>
</comment>
<comment type="caution">
    <text evidence="5">The sequence shown here is derived from an EMBL/GenBank/DDBJ whole genome shotgun (WGS) entry which is preliminary data.</text>
</comment>
<dbReference type="SUPFAM" id="SSF55159">
    <property type="entry name" value="eIF1-like"/>
    <property type="match status" value="1"/>
</dbReference>
<dbReference type="GO" id="GO:0003743">
    <property type="term" value="F:translation initiation factor activity"/>
    <property type="evidence" value="ECO:0007669"/>
    <property type="project" value="UniProtKB-KW"/>
</dbReference>
<evidence type="ECO:0000313" key="6">
    <source>
        <dbReference type="Proteomes" id="UP001143362"/>
    </source>
</evidence>
<keyword evidence="2" id="KW-0810">Translation regulation</keyword>
<gene>
    <name evidence="5" type="ORF">EYC98_13755</name>
</gene>
<evidence type="ECO:0000256" key="3">
    <source>
        <dbReference type="ARBA" id="ARBA00022917"/>
    </source>
</evidence>
<evidence type="ECO:0000259" key="4">
    <source>
        <dbReference type="PROSITE" id="PS50296"/>
    </source>
</evidence>
<dbReference type="NCBIfam" id="TIGR01158">
    <property type="entry name" value="SUI1_rel"/>
    <property type="match status" value="1"/>
</dbReference>
<dbReference type="EMBL" id="SHNN01000002">
    <property type="protein sequence ID" value="MCX2981923.1"/>
    <property type="molecule type" value="Genomic_DNA"/>
</dbReference>
<keyword evidence="5" id="KW-0396">Initiation factor</keyword>
<evidence type="ECO:0000256" key="2">
    <source>
        <dbReference type="ARBA" id="ARBA00022845"/>
    </source>
</evidence>
<keyword evidence="6" id="KW-1185">Reference proteome</keyword>
<name>A0ABT3THX1_9GAMM</name>
<dbReference type="Pfam" id="PF01253">
    <property type="entry name" value="SUI1"/>
    <property type="match status" value="1"/>
</dbReference>
<protein>
    <submittedName>
        <fullName evidence="5">Translation initiation factor Sui1</fullName>
    </submittedName>
</protein>
<dbReference type="PROSITE" id="PS50296">
    <property type="entry name" value="SUI1"/>
    <property type="match status" value="1"/>
</dbReference>
<dbReference type="InterPro" id="IPR050318">
    <property type="entry name" value="DENR/SUI1_TIF"/>
</dbReference>
<keyword evidence="3" id="KW-0648">Protein biosynthesis</keyword>
<dbReference type="Gene3D" id="3.30.780.10">
    <property type="entry name" value="SUI1-like domain"/>
    <property type="match status" value="1"/>
</dbReference>
<organism evidence="5 6">
    <name type="scientific">Candidatus Litorirhabdus singularis</name>
    <dbReference type="NCBI Taxonomy" id="2518993"/>
    <lineage>
        <taxon>Bacteria</taxon>
        <taxon>Pseudomonadati</taxon>
        <taxon>Pseudomonadota</taxon>
        <taxon>Gammaproteobacteria</taxon>
        <taxon>Cellvibrionales</taxon>
        <taxon>Halieaceae</taxon>
        <taxon>Candidatus Litorirhabdus</taxon>
    </lineage>
</organism>
<dbReference type="InterPro" id="IPR001950">
    <property type="entry name" value="SUI1"/>
</dbReference>
<dbReference type="CDD" id="cd11567">
    <property type="entry name" value="YciH_like"/>
    <property type="match status" value="1"/>
</dbReference>
<feature type="domain" description="SUI1" evidence="4">
    <location>
        <begin position="50"/>
        <end position="113"/>
    </location>
</feature>
<dbReference type="InterPro" id="IPR036877">
    <property type="entry name" value="SUI1_dom_sf"/>
</dbReference>
<dbReference type="Proteomes" id="UP001143362">
    <property type="component" value="Unassembled WGS sequence"/>
</dbReference>
<proteinExistence type="inferred from homology"/>
<dbReference type="PANTHER" id="PTHR12789:SF0">
    <property type="entry name" value="DENSITY-REGULATED PROTEIN"/>
    <property type="match status" value="1"/>
</dbReference>
<dbReference type="RefSeq" id="WP_279245918.1">
    <property type="nucleotide sequence ID" value="NZ_SHNN01000002.1"/>
</dbReference>
<reference evidence="5" key="1">
    <citation type="submission" date="2019-02" db="EMBL/GenBank/DDBJ databases">
        <authorList>
            <person name="Li S.-H."/>
        </authorList>
    </citation>
    <scope>NUCLEOTIDE SEQUENCE</scope>
    <source>
        <strain evidence="5">IMCC14734</strain>
    </source>
</reference>